<evidence type="ECO:0000256" key="1">
    <source>
        <dbReference type="SAM" id="MobiDB-lite"/>
    </source>
</evidence>
<evidence type="ECO:0000313" key="2">
    <source>
        <dbReference type="EMBL" id="KAB2590300.1"/>
    </source>
</evidence>
<accession>A0A5N5EN10</accession>
<dbReference type="EMBL" id="VYUA01000021">
    <property type="protein sequence ID" value="KAB2590300.1"/>
    <property type="molecule type" value="Genomic_DNA"/>
</dbReference>
<dbReference type="InterPro" id="IPR011990">
    <property type="entry name" value="TPR-like_helical_dom_sf"/>
</dbReference>
<feature type="region of interest" description="Disordered" evidence="1">
    <location>
        <begin position="1"/>
        <end position="90"/>
    </location>
</feature>
<protein>
    <submittedName>
        <fullName evidence="2">Tetratricopeptide repeat protein</fullName>
    </submittedName>
</protein>
<proteinExistence type="predicted"/>
<sequence length="812" mass="86235">MGYEDRGTGAGDEARGAGGAGRAVAADPGGSGALAQAQTTGPGGRAQTETTGPDRRAQTETPGPGGLPQAEEEVRNRRAAAEGDPAAGRPGLAAALGALSALRAEAGDREGAVAPAREAVDICRSLSENPEDGFVPTLAWALHQLSNRISATGDHTAALPPAKEAAKLYAELGMKRPDRYQAELAEAMNALGDRIADTGDRTTPVPFGKQAVRLQRELVEEKQPDASVPALAEYLLNYARHLAAAGEPVEAVPRAEEAVGHLRSLAAEDPEAFRPRLAAALHALGGHRATVSDASGAVEAAQEACGVLRELTDRRPEAFRPELATALDGLAGHLSRAGDPAEGRRAAEEAVALHREPAAQDRPGLAAALLTLARCLASTGDPVGALPPVREAVDLLRELGDALLPELADSLQVLGTYVELNGDTEGAVEAFWEAVALHRALALERPGASATSVTALVSALDDLTRALARTGEHAAAIDEFEETVKEFEESDPATARRLRVERDIFLLRCPEPWPGNGMTELVAWLDREAEAGVSADTVIVRARQALRSYGDTAAVRTAWEEETFTPVPDWLVLRPETLELVSAWMFAPNWPRSRDFWSENAEVLSCEAAGTALDELAVLDPHGAQRHAVLRDAVLVHGVTAAYDPLILSEQLAEWLECADWAESRAYLEEHPRLLTVTPPEDTPLAHVAMLDIGRTEGLDAAYRLVADREALQAYVERSLEAGDGTALMHGGGIEGQVFGDRLSSLTHAQVALVLSGESEGFDPDDLAALQHKSDEETRIRLLKETIAVGVRHPERQGETLRRIIRALGGDA</sequence>
<name>A0A5N5EN10_9ACTN</name>
<gene>
    <name evidence="2" type="ORF">F5983_22385</name>
</gene>
<reference evidence="2 3" key="1">
    <citation type="submission" date="2019-09" db="EMBL/GenBank/DDBJ databases">
        <authorList>
            <person name="Liu P."/>
        </authorList>
    </citation>
    <scope>NUCLEOTIDE SEQUENCE [LARGE SCALE GENOMIC DNA]</scope>
    <source>
        <strain evidence="2 3">TRM68085</strain>
    </source>
</reference>
<dbReference type="SUPFAM" id="SSF48452">
    <property type="entry name" value="TPR-like"/>
    <property type="match status" value="3"/>
</dbReference>
<dbReference type="PANTHER" id="PTHR19959:SF119">
    <property type="entry name" value="FUNGAL LIPASE-LIKE DOMAIN-CONTAINING PROTEIN"/>
    <property type="match status" value="1"/>
</dbReference>
<feature type="compositionally biased region" description="Basic and acidic residues" evidence="1">
    <location>
        <begin position="72"/>
        <end position="81"/>
    </location>
</feature>
<dbReference type="Proteomes" id="UP000326907">
    <property type="component" value="Unassembled WGS sequence"/>
</dbReference>
<dbReference type="AlphaFoldDB" id="A0A5N5EN10"/>
<dbReference type="RefSeq" id="WP_151511917.1">
    <property type="nucleotide sequence ID" value="NZ_VYUA01000021.1"/>
</dbReference>
<organism evidence="2 3">
    <name type="scientific">Streptomyces arboris</name>
    <dbReference type="NCBI Taxonomy" id="2600619"/>
    <lineage>
        <taxon>Bacteria</taxon>
        <taxon>Bacillati</taxon>
        <taxon>Actinomycetota</taxon>
        <taxon>Actinomycetes</taxon>
        <taxon>Kitasatosporales</taxon>
        <taxon>Streptomycetaceae</taxon>
        <taxon>Streptomyces</taxon>
    </lineage>
</organism>
<comment type="caution">
    <text evidence="2">The sequence shown here is derived from an EMBL/GenBank/DDBJ whole genome shotgun (WGS) entry which is preliminary data.</text>
</comment>
<evidence type="ECO:0000313" key="3">
    <source>
        <dbReference type="Proteomes" id="UP000326907"/>
    </source>
</evidence>
<dbReference type="Pfam" id="PF13424">
    <property type="entry name" value="TPR_12"/>
    <property type="match status" value="1"/>
</dbReference>
<dbReference type="Gene3D" id="1.25.40.10">
    <property type="entry name" value="Tetratricopeptide repeat domain"/>
    <property type="match status" value="2"/>
</dbReference>
<feature type="compositionally biased region" description="Basic and acidic residues" evidence="1">
    <location>
        <begin position="1"/>
        <end position="15"/>
    </location>
</feature>
<keyword evidence="3" id="KW-1185">Reference proteome</keyword>
<dbReference type="PANTHER" id="PTHR19959">
    <property type="entry name" value="KINESIN LIGHT CHAIN"/>
    <property type="match status" value="1"/>
</dbReference>